<dbReference type="InterPro" id="IPR001878">
    <property type="entry name" value="Znf_CCHC"/>
</dbReference>
<evidence type="ECO:0000259" key="2">
    <source>
        <dbReference type="PROSITE" id="PS50158"/>
    </source>
</evidence>
<proteinExistence type="predicted"/>
<organism evidence="3 4">
    <name type="scientific">Sesamum angolense</name>
    <dbReference type="NCBI Taxonomy" id="2727404"/>
    <lineage>
        <taxon>Eukaryota</taxon>
        <taxon>Viridiplantae</taxon>
        <taxon>Streptophyta</taxon>
        <taxon>Embryophyta</taxon>
        <taxon>Tracheophyta</taxon>
        <taxon>Spermatophyta</taxon>
        <taxon>Magnoliopsida</taxon>
        <taxon>eudicotyledons</taxon>
        <taxon>Gunneridae</taxon>
        <taxon>Pentapetalae</taxon>
        <taxon>asterids</taxon>
        <taxon>lamiids</taxon>
        <taxon>Lamiales</taxon>
        <taxon>Pedaliaceae</taxon>
        <taxon>Sesamum</taxon>
    </lineage>
</organism>
<keyword evidence="1" id="KW-0862">Zinc</keyword>
<dbReference type="PROSITE" id="PS50158">
    <property type="entry name" value="ZF_CCHC"/>
    <property type="match status" value="1"/>
</dbReference>
<evidence type="ECO:0000313" key="3">
    <source>
        <dbReference type="EMBL" id="KAK4390482.1"/>
    </source>
</evidence>
<dbReference type="PANTHER" id="PTHR31286">
    <property type="entry name" value="GLYCINE-RICH CELL WALL STRUCTURAL PROTEIN 1.8-LIKE"/>
    <property type="match status" value="1"/>
</dbReference>
<reference evidence="3" key="2">
    <citation type="journal article" date="2024" name="Plant">
        <title>Genomic evolution and insights into agronomic trait innovations of Sesamum species.</title>
        <authorList>
            <person name="Miao H."/>
            <person name="Wang L."/>
            <person name="Qu L."/>
            <person name="Liu H."/>
            <person name="Sun Y."/>
            <person name="Le M."/>
            <person name="Wang Q."/>
            <person name="Wei S."/>
            <person name="Zheng Y."/>
            <person name="Lin W."/>
            <person name="Duan Y."/>
            <person name="Cao H."/>
            <person name="Xiong S."/>
            <person name="Wang X."/>
            <person name="Wei L."/>
            <person name="Li C."/>
            <person name="Ma Q."/>
            <person name="Ju M."/>
            <person name="Zhao R."/>
            <person name="Li G."/>
            <person name="Mu C."/>
            <person name="Tian Q."/>
            <person name="Mei H."/>
            <person name="Zhang T."/>
            <person name="Gao T."/>
            <person name="Zhang H."/>
        </authorList>
    </citation>
    <scope>NUCLEOTIDE SEQUENCE</scope>
    <source>
        <strain evidence="3">K16</strain>
    </source>
</reference>
<dbReference type="GO" id="GO:0003676">
    <property type="term" value="F:nucleic acid binding"/>
    <property type="evidence" value="ECO:0007669"/>
    <property type="project" value="InterPro"/>
</dbReference>
<dbReference type="PANTHER" id="PTHR31286:SF178">
    <property type="entry name" value="DUF4283 DOMAIN-CONTAINING PROTEIN"/>
    <property type="match status" value="1"/>
</dbReference>
<comment type="caution">
    <text evidence="3">The sequence shown here is derived from an EMBL/GenBank/DDBJ whole genome shotgun (WGS) entry which is preliminary data.</text>
</comment>
<gene>
    <name evidence="3" type="ORF">Sango_2111500</name>
</gene>
<evidence type="ECO:0000313" key="4">
    <source>
        <dbReference type="Proteomes" id="UP001289374"/>
    </source>
</evidence>
<dbReference type="EMBL" id="JACGWL010000012">
    <property type="protein sequence ID" value="KAK4390482.1"/>
    <property type="molecule type" value="Genomic_DNA"/>
</dbReference>
<name>A0AAE2BM66_9LAMI</name>
<dbReference type="Proteomes" id="UP001289374">
    <property type="component" value="Unassembled WGS sequence"/>
</dbReference>
<keyword evidence="4" id="KW-1185">Reference proteome</keyword>
<accession>A0AAE2BM66</accession>
<dbReference type="GO" id="GO:0008270">
    <property type="term" value="F:zinc ion binding"/>
    <property type="evidence" value="ECO:0007669"/>
    <property type="project" value="UniProtKB-KW"/>
</dbReference>
<dbReference type="AlphaFoldDB" id="A0AAE2BM66"/>
<reference evidence="3" key="1">
    <citation type="submission" date="2020-06" db="EMBL/GenBank/DDBJ databases">
        <authorList>
            <person name="Li T."/>
            <person name="Hu X."/>
            <person name="Zhang T."/>
            <person name="Song X."/>
            <person name="Zhang H."/>
            <person name="Dai N."/>
            <person name="Sheng W."/>
            <person name="Hou X."/>
            <person name="Wei L."/>
        </authorList>
    </citation>
    <scope>NUCLEOTIDE SEQUENCE</scope>
    <source>
        <strain evidence="3">K16</strain>
        <tissue evidence="3">Leaf</tissue>
    </source>
</reference>
<dbReference type="InterPro" id="IPR040256">
    <property type="entry name" value="At4g02000-like"/>
</dbReference>
<feature type="domain" description="CCHC-type" evidence="2">
    <location>
        <begin position="121"/>
        <end position="136"/>
    </location>
</feature>
<dbReference type="Pfam" id="PF14392">
    <property type="entry name" value="zf-CCHC_4"/>
    <property type="match status" value="1"/>
</dbReference>
<evidence type="ECO:0000256" key="1">
    <source>
        <dbReference type="PROSITE-ProRule" id="PRU00047"/>
    </source>
</evidence>
<sequence>MAFSMAKYGMELRLNLSLTEDEEAEVVIPNSDWNCKEDSRVFVHDLPLSQHTRAMAKYIGNIIGIFLDIELPENGLVWSSALKLRVSLDVSKPLKRALRLFSAQGIEKLVTLTYDRLPNFCYLCGCLGHIAKFCPKCYEDDFIDPGESLPYGP</sequence>
<keyword evidence="1" id="KW-0479">Metal-binding</keyword>
<protein>
    <recommendedName>
        <fullName evidence="2">CCHC-type domain-containing protein</fullName>
    </recommendedName>
</protein>
<keyword evidence="1" id="KW-0863">Zinc-finger</keyword>
<dbReference type="InterPro" id="IPR025836">
    <property type="entry name" value="Zn_knuckle_CX2CX4HX4C"/>
</dbReference>